<dbReference type="OrthoDB" id="6906904at2"/>
<dbReference type="AlphaFoldDB" id="A0A443ZJX1"/>
<proteinExistence type="predicted"/>
<protein>
    <recommendedName>
        <fullName evidence="3">DUF1652 domain-containing protein</fullName>
    </recommendedName>
</protein>
<dbReference type="RefSeq" id="WP_128325726.1">
    <property type="nucleotide sequence ID" value="NZ_QJRG01000048.1"/>
</dbReference>
<dbReference type="Pfam" id="PF07865">
    <property type="entry name" value="DUF1652"/>
    <property type="match status" value="1"/>
</dbReference>
<evidence type="ECO:0000313" key="1">
    <source>
        <dbReference type="EMBL" id="RWU19239.1"/>
    </source>
</evidence>
<evidence type="ECO:0000313" key="2">
    <source>
        <dbReference type="Proteomes" id="UP000288983"/>
    </source>
</evidence>
<gene>
    <name evidence="1" type="ORF">DM813_23320</name>
</gene>
<sequence>MSLIGVSTLELRQLIEQAFAPEHCEASCEDGEWLTIRLGHGGNLFVTEIRLDSVTSCHDVFTLVGHIHEQQRLALDPDVLKGREVV</sequence>
<reference evidence="1 2" key="1">
    <citation type="submission" date="2018-06" db="EMBL/GenBank/DDBJ databases">
        <title>Bacteria isolated from soil of Wuhan.</title>
        <authorList>
            <person name="Wei X."/>
            <person name="Chunhua H."/>
        </authorList>
    </citation>
    <scope>NUCLEOTIDE SEQUENCE [LARGE SCALE GENOMIC DNA]</scope>
    <source>
        <strain evidence="2">xwS2</strain>
    </source>
</reference>
<organism evidence="1 2">
    <name type="scientific">Pseudomonas alkylphenolica</name>
    <dbReference type="NCBI Taxonomy" id="237609"/>
    <lineage>
        <taxon>Bacteria</taxon>
        <taxon>Pseudomonadati</taxon>
        <taxon>Pseudomonadota</taxon>
        <taxon>Gammaproteobacteria</taxon>
        <taxon>Pseudomonadales</taxon>
        <taxon>Pseudomonadaceae</taxon>
        <taxon>Pseudomonas</taxon>
    </lineage>
</organism>
<accession>A0A443ZJX1</accession>
<dbReference type="EMBL" id="QJRG01000048">
    <property type="protein sequence ID" value="RWU19239.1"/>
    <property type="molecule type" value="Genomic_DNA"/>
</dbReference>
<evidence type="ECO:0008006" key="3">
    <source>
        <dbReference type="Google" id="ProtNLM"/>
    </source>
</evidence>
<dbReference type="Proteomes" id="UP000288983">
    <property type="component" value="Unassembled WGS sequence"/>
</dbReference>
<name>A0A443ZJX1_9PSED</name>
<comment type="caution">
    <text evidence="1">The sequence shown here is derived from an EMBL/GenBank/DDBJ whole genome shotgun (WGS) entry which is preliminary data.</text>
</comment>
<dbReference type="InterPro" id="IPR012448">
    <property type="entry name" value="DUF1652"/>
</dbReference>